<feature type="region of interest" description="Disordered" evidence="2">
    <location>
        <begin position="1"/>
        <end position="57"/>
    </location>
</feature>
<feature type="domain" description="BESS" evidence="4">
    <location>
        <begin position="496"/>
        <end position="535"/>
    </location>
</feature>
<feature type="compositionally biased region" description="Polar residues" evidence="2">
    <location>
        <begin position="97"/>
        <end position="111"/>
    </location>
</feature>
<evidence type="ECO:0000259" key="3">
    <source>
        <dbReference type="PROSITE" id="PS51029"/>
    </source>
</evidence>
<evidence type="ECO:0000256" key="1">
    <source>
        <dbReference type="PROSITE-ProRule" id="PRU00371"/>
    </source>
</evidence>
<protein>
    <recommendedName>
        <fullName evidence="7">MADF domain-containing protein</fullName>
    </recommendedName>
</protein>
<dbReference type="Pfam" id="PF02944">
    <property type="entry name" value="BESS"/>
    <property type="match status" value="1"/>
</dbReference>
<dbReference type="InterPro" id="IPR039353">
    <property type="entry name" value="TF_Adf1"/>
</dbReference>
<name>A0ABD2VYM3_9HYME</name>
<comment type="subcellular location">
    <subcellularLocation>
        <location evidence="1">Nucleus</location>
    </subcellularLocation>
</comment>
<dbReference type="EMBL" id="JBJJXI010000157">
    <property type="protein sequence ID" value="KAL3385376.1"/>
    <property type="molecule type" value="Genomic_DNA"/>
</dbReference>
<dbReference type="Pfam" id="PF10545">
    <property type="entry name" value="MADF_DNA_bdg"/>
    <property type="match status" value="1"/>
</dbReference>
<feature type="compositionally biased region" description="Low complexity" evidence="2">
    <location>
        <begin position="28"/>
        <end position="45"/>
    </location>
</feature>
<dbReference type="GO" id="GO:0005634">
    <property type="term" value="C:nucleus"/>
    <property type="evidence" value="ECO:0007669"/>
    <property type="project" value="UniProtKB-SubCell"/>
</dbReference>
<evidence type="ECO:0000313" key="5">
    <source>
        <dbReference type="EMBL" id="KAL3385376.1"/>
    </source>
</evidence>
<evidence type="ECO:0008006" key="7">
    <source>
        <dbReference type="Google" id="ProtNLM"/>
    </source>
</evidence>
<evidence type="ECO:0000313" key="6">
    <source>
        <dbReference type="Proteomes" id="UP001627154"/>
    </source>
</evidence>
<dbReference type="PROSITE" id="PS51029">
    <property type="entry name" value="MADF"/>
    <property type="match status" value="1"/>
</dbReference>
<dbReference type="InterPro" id="IPR004210">
    <property type="entry name" value="BESS_motif"/>
</dbReference>
<dbReference type="PANTHER" id="PTHR12243">
    <property type="entry name" value="MADF DOMAIN TRANSCRIPTION FACTOR"/>
    <property type="match status" value="1"/>
</dbReference>
<feature type="domain" description="MADF" evidence="3">
    <location>
        <begin position="169"/>
        <end position="255"/>
    </location>
</feature>
<gene>
    <name evidence="5" type="ORF">TKK_018948</name>
</gene>
<accession>A0ABD2VYM3</accession>
<feature type="region of interest" description="Disordered" evidence="2">
    <location>
        <begin position="130"/>
        <end position="157"/>
    </location>
</feature>
<evidence type="ECO:0000256" key="2">
    <source>
        <dbReference type="SAM" id="MobiDB-lite"/>
    </source>
</evidence>
<comment type="caution">
    <text evidence="5">The sequence shown here is derived from an EMBL/GenBank/DDBJ whole genome shotgun (WGS) entry which is preliminary data.</text>
</comment>
<reference evidence="5 6" key="1">
    <citation type="journal article" date="2024" name="bioRxiv">
        <title>A reference genome for Trichogramma kaykai: A tiny desert-dwelling parasitoid wasp with competing sex-ratio distorters.</title>
        <authorList>
            <person name="Culotta J."/>
            <person name="Lindsey A.R."/>
        </authorList>
    </citation>
    <scope>NUCLEOTIDE SEQUENCE [LARGE SCALE GENOMIC DNA]</scope>
    <source>
        <strain evidence="5 6">KSX58</strain>
    </source>
</reference>
<evidence type="ECO:0000259" key="4">
    <source>
        <dbReference type="PROSITE" id="PS51031"/>
    </source>
</evidence>
<feature type="compositionally biased region" description="Polar residues" evidence="2">
    <location>
        <begin position="46"/>
        <end position="57"/>
    </location>
</feature>
<dbReference type="InterPro" id="IPR006578">
    <property type="entry name" value="MADF-dom"/>
</dbReference>
<feature type="region of interest" description="Disordered" evidence="2">
    <location>
        <begin position="321"/>
        <end position="378"/>
    </location>
</feature>
<feature type="region of interest" description="Disordered" evidence="2">
    <location>
        <begin position="94"/>
        <end position="113"/>
    </location>
</feature>
<proteinExistence type="predicted"/>
<dbReference type="PANTHER" id="PTHR12243:SF67">
    <property type="entry name" value="COREPRESSOR OF PANGOLIN, ISOFORM A-RELATED"/>
    <property type="match status" value="1"/>
</dbReference>
<dbReference type="SMART" id="SM00595">
    <property type="entry name" value="MADF"/>
    <property type="match status" value="1"/>
</dbReference>
<feature type="compositionally biased region" description="Polar residues" evidence="2">
    <location>
        <begin position="131"/>
        <end position="149"/>
    </location>
</feature>
<dbReference type="Proteomes" id="UP001627154">
    <property type="component" value="Unassembled WGS sequence"/>
</dbReference>
<dbReference type="PROSITE" id="PS51031">
    <property type="entry name" value="BESS"/>
    <property type="match status" value="1"/>
</dbReference>
<keyword evidence="6" id="KW-1185">Reference proteome</keyword>
<organism evidence="5 6">
    <name type="scientific">Trichogramma kaykai</name>
    <dbReference type="NCBI Taxonomy" id="54128"/>
    <lineage>
        <taxon>Eukaryota</taxon>
        <taxon>Metazoa</taxon>
        <taxon>Ecdysozoa</taxon>
        <taxon>Arthropoda</taxon>
        <taxon>Hexapoda</taxon>
        <taxon>Insecta</taxon>
        <taxon>Pterygota</taxon>
        <taxon>Neoptera</taxon>
        <taxon>Endopterygota</taxon>
        <taxon>Hymenoptera</taxon>
        <taxon>Apocrita</taxon>
        <taxon>Proctotrupomorpha</taxon>
        <taxon>Chalcidoidea</taxon>
        <taxon>Trichogrammatidae</taxon>
        <taxon>Trichogramma</taxon>
    </lineage>
</organism>
<feature type="compositionally biased region" description="Acidic residues" evidence="2">
    <location>
        <begin position="325"/>
        <end position="368"/>
    </location>
</feature>
<dbReference type="AlphaFoldDB" id="A0ABD2VYM3"/>
<sequence length="542" mass="61935">MSNSTTPVSEARLRRRPARYSPDNMQPSSSSNNNNNNSSSSRNNSGPDSSQQLQYQATNGETSIAASSAAAGAATDPHQDELLRLAALAEKGLLPEGSNNNSGQSVPTTRSKTPRINLGYKKRKYTRRKGVNNTGSFVNNGNGNEQQATPPQPPTKRPRVANVLLENEILIDEIRARKALWMRTHDQHHSNLLTAPLWDEIANILDSTPENVKRRWKSMKDHYRRELKKEMTDPASPQSPWPYYKKMKFMKSQMFVSMRRTDGDQELEILSADEEDLTNEWQNSLPRKREIMDDSEAMDQYGLDSEMRQLVKYENRVLAESNAEQVDDSQEDMDQQQIPEEEQEEQEVEEEEEEEQEVEQDDEQDGLQDESLQDHNPLDSTITSIENLVHMPNMTTTTASALSQRISMEHQNQQLNGMMNQSPSAHINNSLNEMPDRHSVMQHINNIQPSSGIQQRVNIDALRQQNNMAGLQQQVHINRLEHPQMQQPVNNSENMISDDYHFFMSLVPHVKHFNSIQKLKVRSRIQQIILDEISNSHDPLAN</sequence>
<keyword evidence="1" id="KW-0539">Nucleus</keyword>